<evidence type="ECO:0000259" key="2">
    <source>
        <dbReference type="Pfam" id="PF01989"/>
    </source>
</evidence>
<keyword evidence="1" id="KW-0456">Lyase</keyword>
<dbReference type="AlphaFoldDB" id="L0AAW5"/>
<dbReference type="InParanoid" id="L0AAW5"/>
<dbReference type="GeneID" id="14212078"/>
<dbReference type="PIRSF" id="PIRSF004966">
    <property type="entry name" value="UCP004966"/>
    <property type="match status" value="1"/>
</dbReference>
<evidence type="ECO:0000313" key="3">
    <source>
        <dbReference type="EMBL" id="AFZ70559.1"/>
    </source>
</evidence>
<name>L0AAW5_CALLD</name>
<dbReference type="Proteomes" id="UP000010469">
    <property type="component" value="Chromosome"/>
</dbReference>
<keyword evidence="4" id="KW-1185">Reference proteome</keyword>
<dbReference type="KEGG" id="clg:Calag_0818"/>
<evidence type="ECO:0000256" key="1">
    <source>
        <dbReference type="ARBA" id="ARBA00023239"/>
    </source>
</evidence>
<dbReference type="RefSeq" id="WP_015232456.1">
    <property type="nucleotide sequence ID" value="NC_019791.1"/>
</dbReference>
<dbReference type="SUPFAM" id="SSF52016">
    <property type="entry name" value="LeuD/IlvD-like"/>
    <property type="match status" value="1"/>
</dbReference>
<protein>
    <recommendedName>
        <fullName evidence="2">Phosphomevalonate dehydratase small subunit-like domain-containing protein</fullName>
    </recommendedName>
</protein>
<accession>L0AAW5</accession>
<sequence length="126" mass="13664">MREITGRALIKGEAEGEALVIQEISFYGDINPNNGNLVDGRNVKDKILVAYKPRGSTVGSYIIYALKENGFAPKAIIMAKSEPIIIAGCALSNIPLIDNIDINVLKDIKDGDKIIVKGNKIILLDK</sequence>
<evidence type="ECO:0000313" key="4">
    <source>
        <dbReference type="Proteomes" id="UP000010469"/>
    </source>
</evidence>
<gene>
    <name evidence="3" type="ordered locus">Calag_0818</name>
</gene>
<dbReference type="HOGENOM" id="CLU_141583_2_0_2"/>
<organism evidence="3 4">
    <name type="scientific">Caldisphaera lagunensis (strain DSM 15908 / JCM 11604 / ANMR 0165 / IC-154)</name>
    <dbReference type="NCBI Taxonomy" id="1056495"/>
    <lineage>
        <taxon>Archaea</taxon>
        <taxon>Thermoproteota</taxon>
        <taxon>Thermoprotei</taxon>
        <taxon>Acidilobales</taxon>
        <taxon>Caldisphaeraceae</taxon>
        <taxon>Caldisphaera</taxon>
    </lineage>
</organism>
<dbReference type="EMBL" id="CP003378">
    <property type="protein sequence ID" value="AFZ70559.1"/>
    <property type="molecule type" value="Genomic_DNA"/>
</dbReference>
<dbReference type="Gene3D" id="3.50.30.10">
    <property type="entry name" value="Phosphohistidine domain"/>
    <property type="match status" value="1"/>
</dbReference>
<dbReference type="GO" id="GO:0016829">
    <property type="term" value="F:lyase activity"/>
    <property type="evidence" value="ECO:0007669"/>
    <property type="project" value="UniProtKB-KW"/>
</dbReference>
<dbReference type="InterPro" id="IPR012016">
    <property type="entry name" value="PMDh-S-like"/>
</dbReference>
<proteinExistence type="predicted"/>
<dbReference type="OrthoDB" id="18062at2157"/>
<dbReference type="CDD" id="cd01356">
    <property type="entry name" value="AcnX_swivel"/>
    <property type="match status" value="1"/>
</dbReference>
<reference evidence="4" key="1">
    <citation type="submission" date="2012-03" db="EMBL/GenBank/DDBJ databases">
        <title>Complete genome of Caldisphaera lagunensis DSM 15908.</title>
        <authorList>
            <person name="Lucas S."/>
            <person name="Copeland A."/>
            <person name="Lapidus A."/>
            <person name="Glavina del Rio T."/>
            <person name="Dalin E."/>
            <person name="Tice H."/>
            <person name="Bruce D."/>
            <person name="Goodwin L."/>
            <person name="Pitluck S."/>
            <person name="Peters L."/>
            <person name="Mikhailova N."/>
            <person name="Teshima H."/>
            <person name="Kyrpides N."/>
            <person name="Mavromatis K."/>
            <person name="Ivanova N."/>
            <person name="Brettin T."/>
            <person name="Detter J.C."/>
            <person name="Han C."/>
            <person name="Larimer F."/>
            <person name="Land M."/>
            <person name="Hauser L."/>
            <person name="Markowitz V."/>
            <person name="Cheng J.-F."/>
            <person name="Hugenholtz P."/>
            <person name="Woyke T."/>
            <person name="Wu D."/>
            <person name="Spring S."/>
            <person name="Schroeder M."/>
            <person name="Brambilla E."/>
            <person name="Klenk H.-P."/>
            <person name="Eisen J.A."/>
        </authorList>
    </citation>
    <scope>NUCLEOTIDE SEQUENCE [LARGE SCALE GENOMIC DNA]</scope>
    <source>
        <strain evidence="4">DSM 15908 / JCM 11604 / IC-154</strain>
    </source>
</reference>
<feature type="domain" description="Phosphomevalonate dehydratase small subunit-like" evidence="2">
    <location>
        <begin position="24"/>
        <end position="96"/>
    </location>
</feature>
<dbReference type="InterPro" id="IPR002840">
    <property type="entry name" value="PMDh-S-like_dom"/>
</dbReference>
<dbReference type="STRING" id="1056495.Calag_0818"/>
<dbReference type="Pfam" id="PF01989">
    <property type="entry name" value="AcnX_swivel_put"/>
    <property type="match status" value="1"/>
</dbReference>
<dbReference type="eggNOG" id="arCOG04279">
    <property type="taxonomic scope" value="Archaea"/>
</dbReference>